<dbReference type="Gene3D" id="1.25.40.10">
    <property type="entry name" value="Tetratricopeptide repeat domain"/>
    <property type="match status" value="1"/>
</dbReference>
<dbReference type="Pfam" id="PF01535">
    <property type="entry name" value="PPR"/>
    <property type="match status" value="4"/>
</dbReference>
<dbReference type="OrthoDB" id="185373at2759"/>
<sequence length="630" mass="70881">MHQRFLAKALAQYKKIRVSSNSQQLIPQIRPTYAILLITELNFSRSSLYYSSRFDLIIQIYDDFARMGSPITDTLAFSLYLRALNERGMHRQVFTAIENYNKLPGTTTKDVLSAAVIRQLLAAYFGAGRPDKAVELFDMLRTSDAHRSGYLNNGELLALVDELLDLLITSKTPAEQHIGVLNQLLQIAGLSSNYDFLFAALEKFLARKVAISYTTFAILLKVHAQIQPDVSHMLNLYRLITSHKQAQSMMTTPVFSAFIDYFSVLEDLRQHPIAQPNMRTVGLLMARYGKAGLMDRALSLYHRIGFEQFDSLLVDIIHQGRANNYSGMFSAFSELRLLAPTSMMPLVAVLFQSSNIARKRVRAIQNGPMAITRLGAGFPTDAEFELFTANFRTCVDDLLSSSENGLPVKQFLFNMAISISAQIRDYDTTQRVYDYLAKTEGMEPTAQTFRALIRSYISSFDYAGATDVLDELATRNVPLSCITFNALIHGFIAAGLPEQAIKAYSFMAPEFKDFLPVTRPDIYTFATMADGLVSAGMFKEAIVVFEDSFTLLSYVPRQLLETLVSSLEEKMQFDLSQICLKRFGRRIEESQPAEVQVATSDGKQIAMAETPADKLPLSYFGYLLQRSRRM</sequence>
<reference evidence="1 2" key="1">
    <citation type="submission" date="2016-07" db="EMBL/GenBank/DDBJ databases">
        <title>Pervasive Adenine N6-methylation of Active Genes in Fungi.</title>
        <authorList>
            <consortium name="DOE Joint Genome Institute"/>
            <person name="Mondo S.J."/>
            <person name="Dannebaum R.O."/>
            <person name="Kuo R.C."/>
            <person name="Labutti K."/>
            <person name="Haridas S."/>
            <person name="Kuo A."/>
            <person name="Salamov A."/>
            <person name="Ahrendt S.R."/>
            <person name="Lipzen A."/>
            <person name="Sullivan W."/>
            <person name="Andreopoulos W.B."/>
            <person name="Clum A."/>
            <person name="Lindquist E."/>
            <person name="Daum C."/>
            <person name="Ramamoorthy G.K."/>
            <person name="Gryganskyi A."/>
            <person name="Culley D."/>
            <person name="Magnuson J.K."/>
            <person name="James T.Y."/>
            <person name="O'Malley M.A."/>
            <person name="Stajich J.E."/>
            <person name="Spatafora J.W."/>
            <person name="Visel A."/>
            <person name="Grigoriev I.V."/>
        </authorList>
    </citation>
    <scope>NUCLEOTIDE SEQUENCE [LARGE SCALE GENOMIC DNA]</scope>
    <source>
        <strain evidence="1 2">ATCC 12442</strain>
    </source>
</reference>
<dbReference type="InterPro" id="IPR002885">
    <property type="entry name" value="PPR_rpt"/>
</dbReference>
<evidence type="ECO:0008006" key="3">
    <source>
        <dbReference type="Google" id="ProtNLM"/>
    </source>
</evidence>
<protein>
    <recommendedName>
        <fullName evidence="3">Pentacotripeptide-repeat region of PRORP domain-containing protein</fullName>
    </recommendedName>
</protein>
<evidence type="ECO:0000313" key="1">
    <source>
        <dbReference type="EMBL" id="ORX68795.1"/>
    </source>
</evidence>
<keyword evidence="2" id="KW-1185">Reference proteome</keyword>
<evidence type="ECO:0000313" key="2">
    <source>
        <dbReference type="Proteomes" id="UP000193922"/>
    </source>
</evidence>
<dbReference type="AlphaFoldDB" id="A0A1Y1W607"/>
<dbReference type="Proteomes" id="UP000193922">
    <property type="component" value="Unassembled WGS sequence"/>
</dbReference>
<dbReference type="PANTHER" id="PTHR46862">
    <property type="entry name" value="OS07G0661900 PROTEIN"/>
    <property type="match status" value="1"/>
</dbReference>
<gene>
    <name evidence="1" type="ORF">DL89DRAFT_293988</name>
</gene>
<dbReference type="EMBL" id="MCFD01000009">
    <property type="protein sequence ID" value="ORX68795.1"/>
    <property type="molecule type" value="Genomic_DNA"/>
</dbReference>
<proteinExistence type="predicted"/>
<comment type="caution">
    <text evidence="1">The sequence shown here is derived from an EMBL/GenBank/DDBJ whole genome shotgun (WGS) entry which is preliminary data.</text>
</comment>
<dbReference type="PANTHER" id="PTHR46862:SF5">
    <property type="entry name" value="OS02G0170000 PROTEIN"/>
    <property type="match status" value="1"/>
</dbReference>
<dbReference type="GeneID" id="63807099"/>
<dbReference type="InterPro" id="IPR011990">
    <property type="entry name" value="TPR-like_helical_dom_sf"/>
</dbReference>
<name>A0A1Y1W607_9FUNG</name>
<dbReference type="STRING" id="61395.A0A1Y1W607"/>
<dbReference type="RefSeq" id="XP_040742577.1">
    <property type="nucleotide sequence ID" value="XM_040890451.1"/>
</dbReference>
<organism evidence="1 2">
    <name type="scientific">Linderina pennispora</name>
    <dbReference type="NCBI Taxonomy" id="61395"/>
    <lineage>
        <taxon>Eukaryota</taxon>
        <taxon>Fungi</taxon>
        <taxon>Fungi incertae sedis</taxon>
        <taxon>Zoopagomycota</taxon>
        <taxon>Kickxellomycotina</taxon>
        <taxon>Kickxellomycetes</taxon>
        <taxon>Kickxellales</taxon>
        <taxon>Kickxellaceae</taxon>
        <taxon>Linderina</taxon>
    </lineage>
</organism>
<accession>A0A1Y1W607</accession>